<organism evidence="2">
    <name type="scientific">Escherichia coli O104:H7</name>
    <dbReference type="NCBI Taxonomy" id="1619910"/>
    <lineage>
        <taxon>Bacteria</taxon>
        <taxon>Pseudomonadati</taxon>
        <taxon>Pseudomonadota</taxon>
        <taxon>Gammaproteobacteria</taxon>
        <taxon>Enterobacterales</taxon>
        <taxon>Enterobacteriaceae</taxon>
        <taxon>Escherichia</taxon>
    </lineage>
</organism>
<keyword evidence="2" id="KW-0614">Plasmid</keyword>
<dbReference type="GO" id="GO:0015643">
    <property type="term" value="F:toxic substance binding"/>
    <property type="evidence" value="ECO:0007669"/>
    <property type="project" value="InterPro"/>
</dbReference>
<dbReference type="Pfam" id="PF09204">
    <property type="entry name" value="Colicin_immun"/>
    <property type="match status" value="1"/>
</dbReference>
<dbReference type="EMBL" id="KM085452">
    <property type="protein sequence ID" value="AKF17098.1"/>
    <property type="molecule type" value="Genomic_DNA"/>
</dbReference>
<geneLocation type="plasmid" evidence="2">
    <name>pO104:H7_S2</name>
</geneLocation>
<feature type="domain" description="Colicin D immunity protein" evidence="1">
    <location>
        <begin position="5"/>
        <end position="84"/>
    </location>
</feature>
<dbReference type="Gene3D" id="1.20.120.650">
    <property type="entry name" value="Colicin D"/>
    <property type="match status" value="1"/>
</dbReference>
<gene>
    <name evidence="2" type="primary">cdi</name>
</gene>
<dbReference type="RefSeq" id="WP_001038407.1">
    <property type="nucleotide sequence ID" value="NZ_KM085452.1"/>
</dbReference>
<evidence type="ECO:0000259" key="1">
    <source>
        <dbReference type="Pfam" id="PF09204"/>
    </source>
</evidence>
<evidence type="ECO:0000313" key="2">
    <source>
        <dbReference type="EMBL" id="AKF17098.1"/>
    </source>
</evidence>
<reference evidence="2" key="1">
    <citation type="journal article" date="2015" name="BMC Microbiol.">
        <title>Genome sequencing and comparative genomics provides insights on the evolutionary dynamics and pathogenic potential of different H-serotypes of Shiga toxin-producing Escherichia coli O104.</title>
        <authorList>
            <person name="Yan X."/>
            <person name="Fratamico P.M."/>
            <person name="Bono J.L."/>
            <person name="Baranzoni G.M."/>
            <person name="Chen C.Y."/>
        </authorList>
    </citation>
    <scope>NUCLEOTIDE SEQUENCE</scope>
    <source>
        <strain evidence="2">RM9387</strain>
        <plasmid evidence="2">pO104:H7_S2</plasmid>
    </source>
</reference>
<dbReference type="GO" id="GO:0030153">
    <property type="term" value="P:bacteriocin immunity"/>
    <property type="evidence" value="ECO:0007669"/>
    <property type="project" value="InterPro"/>
</dbReference>
<dbReference type="InterPro" id="IPR036471">
    <property type="entry name" value="Colicin_D_sf"/>
</dbReference>
<protein>
    <submittedName>
        <fullName evidence="2">Colicin-D immunity protein</fullName>
    </submittedName>
</protein>
<name>A0A0F6YT15_ECOLX</name>
<sequence length="87" mass="10059">MNKMAMIDLAKLFLASKITAIEFSERICVERRRLYGVKDLSPNILNCGEELFMAAERFEPDADRADYEIDDNGLKVEVRSILEKFKL</sequence>
<dbReference type="AlphaFoldDB" id="A0A0F6YT15"/>
<accession>A0A0F6YT15</accession>
<dbReference type="SUPFAM" id="SSF101125">
    <property type="entry name" value="Colicin D immunity protein"/>
    <property type="match status" value="1"/>
</dbReference>
<dbReference type="InterPro" id="IPR015287">
    <property type="entry name" value="Colicin_D_immunity_dom"/>
</dbReference>
<proteinExistence type="predicted"/>